<dbReference type="SMR" id="A2EIN6"/>
<feature type="coiled-coil region" evidence="1">
    <location>
        <begin position="160"/>
        <end position="209"/>
    </location>
</feature>
<protein>
    <submittedName>
        <fullName evidence="3">Uncharacterized protein</fullName>
    </submittedName>
</protein>
<feature type="compositionally biased region" description="Polar residues" evidence="2">
    <location>
        <begin position="11"/>
        <end position="36"/>
    </location>
</feature>
<dbReference type="Proteomes" id="UP000001542">
    <property type="component" value="Unassembled WGS sequence"/>
</dbReference>
<feature type="region of interest" description="Disordered" evidence="2">
    <location>
        <begin position="1"/>
        <end position="43"/>
    </location>
</feature>
<dbReference type="RefSeq" id="XP_001319686.1">
    <property type="nucleotide sequence ID" value="XM_001319651.1"/>
</dbReference>
<keyword evidence="1" id="KW-0175">Coiled coil</keyword>
<sequence>MSTTSKKERYSNNLQYTPTKSGNKSFSSPVSQQKSLDQLEFQDAQDPLHDLEVKKYELQNKNMKLISELGAIGDTSILEKQLTILESISRKEKLPRIGAFLDTNELKSSGVLAQDESLSNLPSKVKQLHKEIDENITKTKTLNADLKSSILSQNSIYVSKDEDEKILEKIRTQLDSLKSAYTRNQKAQLESLKMEIYLLKTELQDLQNSEGN</sequence>
<name>A2EIN6_TRIV3</name>
<dbReference type="KEGG" id="tva:4765354"/>
<dbReference type="VEuPathDB" id="TrichDB:TVAG_499490"/>
<evidence type="ECO:0000256" key="1">
    <source>
        <dbReference type="SAM" id="Coils"/>
    </source>
</evidence>
<accession>A2EIN6</accession>
<dbReference type="VEuPathDB" id="TrichDB:TVAGG3_0960100"/>
<evidence type="ECO:0000313" key="3">
    <source>
        <dbReference type="EMBL" id="EAY07463.1"/>
    </source>
</evidence>
<feature type="compositionally biased region" description="Basic and acidic residues" evidence="2">
    <location>
        <begin position="1"/>
        <end position="10"/>
    </location>
</feature>
<evidence type="ECO:0000313" key="4">
    <source>
        <dbReference type="Proteomes" id="UP000001542"/>
    </source>
</evidence>
<reference evidence="3" key="1">
    <citation type="submission" date="2006-10" db="EMBL/GenBank/DDBJ databases">
        <authorList>
            <person name="Amadeo P."/>
            <person name="Zhao Q."/>
            <person name="Wortman J."/>
            <person name="Fraser-Liggett C."/>
            <person name="Carlton J."/>
        </authorList>
    </citation>
    <scope>NUCLEOTIDE SEQUENCE</scope>
    <source>
        <strain evidence="3">G3</strain>
    </source>
</reference>
<evidence type="ECO:0000256" key="2">
    <source>
        <dbReference type="SAM" id="MobiDB-lite"/>
    </source>
</evidence>
<proteinExistence type="predicted"/>
<reference evidence="3" key="2">
    <citation type="journal article" date="2007" name="Science">
        <title>Draft genome sequence of the sexually transmitted pathogen Trichomonas vaginalis.</title>
        <authorList>
            <person name="Carlton J.M."/>
            <person name="Hirt R.P."/>
            <person name="Silva J.C."/>
            <person name="Delcher A.L."/>
            <person name="Schatz M."/>
            <person name="Zhao Q."/>
            <person name="Wortman J.R."/>
            <person name="Bidwell S.L."/>
            <person name="Alsmark U.C.M."/>
            <person name="Besteiro S."/>
            <person name="Sicheritz-Ponten T."/>
            <person name="Noel C.J."/>
            <person name="Dacks J.B."/>
            <person name="Foster P.G."/>
            <person name="Simillion C."/>
            <person name="Van de Peer Y."/>
            <person name="Miranda-Saavedra D."/>
            <person name="Barton G.J."/>
            <person name="Westrop G.D."/>
            <person name="Mueller S."/>
            <person name="Dessi D."/>
            <person name="Fiori P.L."/>
            <person name="Ren Q."/>
            <person name="Paulsen I."/>
            <person name="Zhang H."/>
            <person name="Bastida-Corcuera F.D."/>
            <person name="Simoes-Barbosa A."/>
            <person name="Brown M.T."/>
            <person name="Hayes R.D."/>
            <person name="Mukherjee M."/>
            <person name="Okumura C.Y."/>
            <person name="Schneider R."/>
            <person name="Smith A.J."/>
            <person name="Vanacova S."/>
            <person name="Villalvazo M."/>
            <person name="Haas B.J."/>
            <person name="Pertea M."/>
            <person name="Feldblyum T.V."/>
            <person name="Utterback T.R."/>
            <person name="Shu C.L."/>
            <person name="Osoegawa K."/>
            <person name="de Jong P.J."/>
            <person name="Hrdy I."/>
            <person name="Horvathova L."/>
            <person name="Zubacova Z."/>
            <person name="Dolezal P."/>
            <person name="Malik S.B."/>
            <person name="Logsdon J.M. Jr."/>
            <person name="Henze K."/>
            <person name="Gupta A."/>
            <person name="Wang C.C."/>
            <person name="Dunne R.L."/>
            <person name="Upcroft J.A."/>
            <person name="Upcroft P."/>
            <person name="White O."/>
            <person name="Salzberg S.L."/>
            <person name="Tang P."/>
            <person name="Chiu C.-H."/>
            <person name="Lee Y.-S."/>
            <person name="Embley T.M."/>
            <person name="Coombs G.H."/>
            <person name="Mottram J.C."/>
            <person name="Tachezy J."/>
            <person name="Fraser-Liggett C.M."/>
            <person name="Johnson P.J."/>
        </authorList>
    </citation>
    <scope>NUCLEOTIDE SEQUENCE [LARGE SCALE GENOMIC DNA]</scope>
    <source>
        <strain evidence="3">G3</strain>
    </source>
</reference>
<keyword evidence="4" id="KW-1185">Reference proteome</keyword>
<gene>
    <name evidence="3" type="ORF">TVAG_499490</name>
</gene>
<dbReference type="InParanoid" id="A2EIN6"/>
<dbReference type="AlphaFoldDB" id="A2EIN6"/>
<organism evidence="3 4">
    <name type="scientific">Trichomonas vaginalis (strain ATCC PRA-98 / G3)</name>
    <dbReference type="NCBI Taxonomy" id="412133"/>
    <lineage>
        <taxon>Eukaryota</taxon>
        <taxon>Metamonada</taxon>
        <taxon>Parabasalia</taxon>
        <taxon>Trichomonadida</taxon>
        <taxon>Trichomonadidae</taxon>
        <taxon>Trichomonas</taxon>
    </lineage>
</organism>
<dbReference type="EMBL" id="DS113399">
    <property type="protein sequence ID" value="EAY07463.1"/>
    <property type="molecule type" value="Genomic_DNA"/>
</dbReference>